<keyword evidence="2" id="KW-0804">Transcription</keyword>
<dbReference type="InterPro" id="IPR029062">
    <property type="entry name" value="Class_I_gatase-like"/>
</dbReference>
<reference evidence="4 5" key="1">
    <citation type="submission" date="2014-09" db="EMBL/GenBank/DDBJ databases">
        <title>Genome sequences of Lysobacter dokdonensis DS-58.</title>
        <authorList>
            <person name="Kim J.F."/>
            <person name="Kwak M.-J."/>
        </authorList>
    </citation>
    <scope>NUCLEOTIDE SEQUENCE [LARGE SCALE GENOMIC DNA]</scope>
    <source>
        <strain evidence="4 5">DS-58</strain>
    </source>
</reference>
<dbReference type="GO" id="GO:0003700">
    <property type="term" value="F:DNA-binding transcription factor activity"/>
    <property type="evidence" value="ECO:0007669"/>
    <property type="project" value="InterPro"/>
</dbReference>
<dbReference type="OrthoDB" id="9803764at2"/>
<dbReference type="Proteomes" id="UP000030518">
    <property type="component" value="Unassembled WGS sequence"/>
</dbReference>
<evidence type="ECO:0000313" key="4">
    <source>
        <dbReference type="EMBL" id="KGQ18761.1"/>
    </source>
</evidence>
<dbReference type="InterPro" id="IPR002818">
    <property type="entry name" value="DJ-1/PfpI"/>
</dbReference>
<dbReference type="InterPro" id="IPR018060">
    <property type="entry name" value="HTH_AraC"/>
</dbReference>
<organism evidence="4 5">
    <name type="scientific">Lysobacter dokdonensis DS-58</name>
    <dbReference type="NCBI Taxonomy" id="1300345"/>
    <lineage>
        <taxon>Bacteria</taxon>
        <taxon>Pseudomonadati</taxon>
        <taxon>Pseudomonadota</taxon>
        <taxon>Gammaproteobacteria</taxon>
        <taxon>Lysobacterales</taxon>
        <taxon>Lysobacteraceae</taxon>
        <taxon>Noviluteimonas</taxon>
    </lineage>
</organism>
<keyword evidence="1" id="KW-0805">Transcription regulation</keyword>
<dbReference type="SMART" id="SM00342">
    <property type="entry name" value="HTH_ARAC"/>
    <property type="match status" value="1"/>
</dbReference>
<dbReference type="GO" id="GO:0043565">
    <property type="term" value="F:sequence-specific DNA binding"/>
    <property type="evidence" value="ECO:0007669"/>
    <property type="project" value="InterPro"/>
</dbReference>
<dbReference type="Gene3D" id="3.40.50.880">
    <property type="match status" value="1"/>
</dbReference>
<dbReference type="eggNOG" id="COG4977">
    <property type="taxonomic scope" value="Bacteria"/>
</dbReference>
<evidence type="ECO:0000256" key="1">
    <source>
        <dbReference type="ARBA" id="ARBA00023015"/>
    </source>
</evidence>
<dbReference type="InterPro" id="IPR052158">
    <property type="entry name" value="INH-QAR"/>
</dbReference>
<dbReference type="Pfam" id="PF01965">
    <property type="entry name" value="DJ-1_PfpI"/>
    <property type="match status" value="1"/>
</dbReference>
<evidence type="ECO:0000259" key="3">
    <source>
        <dbReference type="PROSITE" id="PS01124"/>
    </source>
</evidence>
<gene>
    <name evidence="4" type="ORF">LF41_294</name>
</gene>
<evidence type="ECO:0000313" key="5">
    <source>
        <dbReference type="Proteomes" id="UP000030518"/>
    </source>
</evidence>
<dbReference type="PANTHER" id="PTHR43130:SF3">
    <property type="entry name" value="HTH-TYPE TRANSCRIPTIONAL REGULATOR RV1931C"/>
    <property type="match status" value="1"/>
</dbReference>
<dbReference type="PANTHER" id="PTHR43130">
    <property type="entry name" value="ARAC-FAMILY TRANSCRIPTIONAL REGULATOR"/>
    <property type="match status" value="1"/>
</dbReference>
<evidence type="ECO:0000256" key="2">
    <source>
        <dbReference type="ARBA" id="ARBA00023163"/>
    </source>
</evidence>
<dbReference type="SUPFAM" id="SSF52317">
    <property type="entry name" value="Class I glutamine amidotransferase-like"/>
    <property type="match status" value="1"/>
</dbReference>
<dbReference type="SUPFAM" id="SSF46689">
    <property type="entry name" value="Homeodomain-like"/>
    <property type="match status" value="2"/>
</dbReference>
<keyword evidence="5" id="KW-1185">Reference proteome</keyword>
<accession>A0A0A2WEY4</accession>
<dbReference type="PROSITE" id="PS01124">
    <property type="entry name" value="HTH_ARAC_FAMILY_2"/>
    <property type="match status" value="1"/>
</dbReference>
<feature type="domain" description="HTH araC/xylS-type" evidence="3">
    <location>
        <begin position="227"/>
        <end position="325"/>
    </location>
</feature>
<dbReference type="AlphaFoldDB" id="A0A0A2WEY4"/>
<dbReference type="CDD" id="cd03137">
    <property type="entry name" value="GATase1_AraC_1"/>
    <property type="match status" value="1"/>
</dbReference>
<dbReference type="Gene3D" id="1.10.10.60">
    <property type="entry name" value="Homeodomain-like"/>
    <property type="match status" value="1"/>
</dbReference>
<proteinExistence type="predicted"/>
<dbReference type="Pfam" id="PF12833">
    <property type="entry name" value="HTH_18"/>
    <property type="match status" value="1"/>
</dbReference>
<protein>
    <submittedName>
        <fullName evidence="4">Transcriptional regulator containing an amidase domain and an AraC-type DNA-binding HTH domain</fullName>
    </submittedName>
</protein>
<dbReference type="EMBL" id="JRKJ01000016">
    <property type="protein sequence ID" value="KGQ18761.1"/>
    <property type="molecule type" value="Genomic_DNA"/>
</dbReference>
<sequence>MNARTENGMTTRTIAVTAYDHMNLLDLTGPLQALATANRLVAPESRYAVHVVSADGGPITTGCGLQVVTASFESLEGRRVDTLIVPGGCAGSRFEAPAALAQWVARMAPDVRRVCSVCTGAFVLAEAGLLAGRRAATHWHWAEQLEERFPSVHVDADRIFLKDGAIWTSAGVSAGIDMTLALIEEDLGHRVAIDTARELVVFVKRAGGQSQFSVPLKAQASRDARFADLHAWMAANLRGDLRIEALADRAGMSARTFARTYTANVGRTPAKTVEAMRLESASRSLEETDLPLKAVATAAGYADEQALRRAFQRQLGVGPNDYRARFSRHAVAS</sequence>
<comment type="caution">
    <text evidence="4">The sequence shown here is derived from an EMBL/GenBank/DDBJ whole genome shotgun (WGS) entry which is preliminary data.</text>
</comment>
<dbReference type="InterPro" id="IPR009057">
    <property type="entry name" value="Homeodomain-like_sf"/>
</dbReference>
<dbReference type="STRING" id="1300345.LF41_294"/>
<keyword evidence="4" id="KW-0238">DNA-binding</keyword>
<dbReference type="PATRIC" id="fig|1300345.3.peg.1970"/>
<name>A0A0A2WEY4_9GAMM</name>